<evidence type="ECO:0000256" key="1">
    <source>
        <dbReference type="SAM" id="MobiDB-lite"/>
    </source>
</evidence>
<accession>A0A1F5GV47</accession>
<evidence type="ECO:0000313" key="2">
    <source>
        <dbReference type="EMBL" id="OGD95756.1"/>
    </source>
</evidence>
<sequence length="356" mass="40391">MDSNAELGQPVQIPSESKLSIVSPKESDSLGTAEWRNYLDKDKLFEVWSPPDESPYSRFQKSKTIASVDQWATELKPRYSEGERTSEAGIDNLIGSGVLSKNTAVILDSGGPHSVAMAVKLAVEQGYSPVVMFNADVHPQGTNKAEQELATLLYFAEQVKKLKAEEKIKPDAPPVFVLDMHRSDLVMGKDVDNTYIYSQQDFPTAQELRQRGITKVVYLNEGDQEGRITASYQSIDRVNQDLKPVVGAWDQGGLEMVYTGISPWKNERRSFEIPSIGLEDRFTQRGSDLFEREPHYFERRLSYPDMIPEVYGEANGIAMHRNRERFVFTSDGKLEIYNERGFARDMKAEEIRNFRT</sequence>
<protein>
    <submittedName>
        <fullName evidence="2">Uncharacterized protein</fullName>
    </submittedName>
</protein>
<dbReference type="EMBL" id="MFBN01000010">
    <property type="protein sequence ID" value="OGD95756.1"/>
    <property type="molecule type" value="Genomic_DNA"/>
</dbReference>
<name>A0A1F5GV47_9BACT</name>
<feature type="region of interest" description="Disordered" evidence="1">
    <location>
        <begin position="1"/>
        <end position="30"/>
    </location>
</feature>
<comment type="caution">
    <text evidence="2">The sequence shown here is derived from an EMBL/GenBank/DDBJ whole genome shotgun (WGS) entry which is preliminary data.</text>
</comment>
<evidence type="ECO:0000313" key="3">
    <source>
        <dbReference type="Proteomes" id="UP000178336"/>
    </source>
</evidence>
<dbReference type="Proteomes" id="UP000178336">
    <property type="component" value="Unassembled WGS sequence"/>
</dbReference>
<dbReference type="AlphaFoldDB" id="A0A1F5GV47"/>
<gene>
    <name evidence="2" type="ORF">A3A48_03255</name>
</gene>
<organism evidence="2 3">
    <name type="scientific">Candidatus Curtissbacteria bacterium RIFCSPLOWO2_01_FULL_37_9</name>
    <dbReference type="NCBI Taxonomy" id="1797724"/>
    <lineage>
        <taxon>Bacteria</taxon>
        <taxon>Candidatus Curtissiibacteriota</taxon>
    </lineage>
</organism>
<reference evidence="2 3" key="1">
    <citation type="journal article" date="2016" name="Nat. Commun.">
        <title>Thousands of microbial genomes shed light on interconnected biogeochemical processes in an aquifer system.</title>
        <authorList>
            <person name="Anantharaman K."/>
            <person name="Brown C.T."/>
            <person name="Hug L.A."/>
            <person name="Sharon I."/>
            <person name="Castelle C.J."/>
            <person name="Probst A.J."/>
            <person name="Thomas B.C."/>
            <person name="Singh A."/>
            <person name="Wilkins M.J."/>
            <person name="Karaoz U."/>
            <person name="Brodie E.L."/>
            <person name="Williams K.H."/>
            <person name="Hubbard S.S."/>
            <person name="Banfield J.F."/>
        </authorList>
    </citation>
    <scope>NUCLEOTIDE SEQUENCE [LARGE SCALE GENOMIC DNA]</scope>
</reference>
<proteinExistence type="predicted"/>